<feature type="transmembrane region" description="Helical" evidence="6">
    <location>
        <begin position="291"/>
        <end position="315"/>
    </location>
</feature>
<name>A0ABD3PC33_9STRA</name>
<organism evidence="7 8">
    <name type="scientific">Cyclotella atomus</name>
    <dbReference type="NCBI Taxonomy" id="382360"/>
    <lineage>
        <taxon>Eukaryota</taxon>
        <taxon>Sar</taxon>
        <taxon>Stramenopiles</taxon>
        <taxon>Ochrophyta</taxon>
        <taxon>Bacillariophyta</taxon>
        <taxon>Coscinodiscophyceae</taxon>
        <taxon>Thalassiosirophycidae</taxon>
        <taxon>Stephanodiscales</taxon>
        <taxon>Stephanodiscaceae</taxon>
        <taxon>Cyclotella</taxon>
    </lineage>
</organism>
<feature type="transmembrane region" description="Helical" evidence="6">
    <location>
        <begin position="588"/>
        <end position="608"/>
    </location>
</feature>
<dbReference type="Pfam" id="PF03619">
    <property type="entry name" value="Solute_trans_a"/>
    <property type="match status" value="1"/>
</dbReference>
<evidence type="ECO:0000256" key="5">
    <source>
        <dbReference type="SAM" id="MobiDB-lite"/>
    </source>
</evidence>
<feature type="region of interest" description="Disordered" evidence="5">
    <location>
        <begin position="1"/>
        <end position="25"/>
    </location>
</feature>
<accession>A0ABD3PC33</accession>
<keyword evidence="4 6" id="KW-0472">Membrane</keyword>
<feature type="transmembrane region" description="Helical" evidence="6">
    <location>
        <begin position="503"/>
        <end position="526"/>
    </location>
</feature>
<evidence type="ECO:0000256" key="2">
    <source>
        <dbReference type="ARBA" id="ARBA00022692"/>
    </source>
</evidence>
<comment type="subcellular location">
    <subcellularLocation>
        <location evidence="1">Membrane</location>
        <topology evidence="1">Multi-pass membrane protein</topology>
    </subcellularLocation>
</comment>
<feature type="transmembrane region" description="Helical" evidence="6">
    <location>
        <begin position="469"/>
        <end position="491"/>
    </location>
</feature>
<evidence type="ECO:0000256" key="1">
    <source>
        <dbReference type="ARBA" id="ARBA00004141"/>
    </source>
</evidence>
<feature type="region of interest" description="Disordered" evidence="5">
    <location>
        <begin position="635"/>
        <end position="715"/>
    </location>
</feature>
<reference evidence="7 8" key="1">
    <citation type="submission" date="2024-10" db="EMBL/GenBank/DDBJ databases">
        <title>Updated reference genomes for cyclostephanoid diatoms.</title>
        <authorList>
            <person name="Roberts W.R."/>
            <person name="Alverson A.J."/>
        </authorList>
    </citation>
    <scope>NUCLEOTIDE SEQUENCE [LARGE SCALE GENOMIC DNA]</scope>
    <source>
        <strain evidence="7 8">AJA010-31</strain>
    </source>
</reference>
<feature type="region of interest" description="Disordered" evidence="5">
    <location>
        <begin position="167"/>
        <end position="187"/>
    </location>
</feature>
<dbReference type="SMART" id="SM01417">
    <property type="entry name" value="Solute_trans_a"/>
    <property type="match status" value="1"/>
</dbReference>
<sequence length="791" mass="89300">METATESTTPMHDVNLGSDDQATGFVDDINDVNVENDDQDENENPVAYGDDLLQMPVEQQHPEMNQEQISEEQDMNHDLIAYEQDLIGEELLPEPQQLIGESLLPEPQHILNDHELSPIDSIEAEEDENQVEMKPLLVHEDQIVAPNDTSPLAAAQEESISIPAKPLMRSRKKPGSESQISTEYEDEMNDSYTKRSCLHKNFCGQKDENYHPLDTNDGEQPQVSGGAAAAMGCGRVRRFCHATSQHYLVRTTVSVMNLLARILLWTSFLAMVVAVVWYSRELKMNGTDPHLIAWFSAGAFVLLGFPISMCGIFMHLTNYYQPNVQCYVVRILWMVPIYSIESWLCLRFHNAAIYIETLRDFYESYVLYSFLQFLIEVLGGEEALIMMLKDKSPTRGVHMWGMNWFIKPWLMGQPVSRRDSYTPRKSGNGTHASLLESDHGVSSGSAQLSRPIKRIQWTSPFFVKCKFGVLQYVLLKFVSAIFVMILEIYGLYKEGDFTPRGGYLYICIITNLSQCWALYCLVFFYYSTKNELGPIRPVGKFMAVKAVVFFTWWQSLGISMLFQMGLIPHYAAIDDGKEWTSEAVAKGLQDYLICIEMFVAAIVHTFVFPHTDYLEPLQMNPQRINHMTNRRLGRKGRFAQHRRGDDKSACSKSSGGLDPSESLAHDVELGSVDSGNASHGGGRRTIDFNNGRCSTVEESDHESAASSHGMASPRRPRQGFVRALLDSTLPSDVLGETVGMVKGDLHVEKKTLLHHAATSDEYDLFSKRRRILSKKTNKTSTTNQIPDTITM</sequence>
<feature type="transmembrane region" description="Helical" evidence="6">
    <location>
        <begin position="258"/>
        <end position="279"/>
    </location>
</feature>
<protein>
    <submittedName>
        <fullName evidence="7">Uncharacterized protein</fullName>
    </submittedName>
</protein>
<dbReference type="PANTHER" id="PTHR23423">
    <property type="entry name" value="ORGANIC SOLUTE TRANSPORTER-RELATED"/>
    <property type="match status" value="1"/>
</dbReference>
<dbReference type="AlphaFoldDB" id="A0ABD3PC33"/>
<evidence type="ECO:0000313" key="8">
    <source>
        <dbReference type="Proteomes" id="UP001530400"/>
    </source>
</evidence>
<dbReference type="GO" id="GO:0016020">
    <property type="term" value="C:membrane"/>
    <property type="evidence" value="ECO:0007669"/>
    <property type="project" value="UniProtKB-SubCell"/>
</dbReference>
<evidence type="ECO:0000256" key="4">
    <source>
        <dbReference type="ARBA" id="ARBA00023136"/>
    </source>
</evidence>
<feature type="compositionally biased region" description="Polar residues" evidence="5">
    <location>
        <begin position="1"/>
        <end position="10"/>
    </location>
</feature>
<gene>
    <name evidence="7" type="ORF">ACHAWO_011700</name>
</gene>
<dbReference type="EMBL" id="JALLPJ020000682">
    <property type="protein sequence ID" value="KAL3785680.1"/>
    <property type="molecule type" value="Genomic_DNA"/>
</dbReference>
<evidence type="ECO:0000256" key="6">
    <source>
        <dbReference type="SAM" id="Phobius"/>
    </source>
</evidence>
<evidence type="ECO:0000313" key="7">
    <source>
        <dbReference type="EMBL" id="KAL3785680.1"/>
    </source>
</evidence>
<evidence type="ECO:0000256" key="3">
    <source>
        <dbReference type="ARBA" id="ARBA00022989"/>
    </source>
</evidence>
<dbReference type="InterPro" id="IPR005178">
    <property type="entry name" value="Ostalpha/TMEM184C"/>
</dbReference>
<keyword evidence="2 6" id="KW-0812">Transmembrane</keyword>
<feature type="transmembrane region" description="Helical" evidence="6">
    <location>
        <begin position="546"/>
        <end position="567"/>
    </location>
</feature>
<keyword evidence="8" id="KW-1185">Reference proteome</keyword>
<dbReference type="Proteomes" id="UP001530400">
    <property type="component" value="Unassembled WGS sequence"/>
</dbReference>
<keyword evidence="3 6" id="KW-1133">Transmembrane helix</keyword>
<proteinExistence type="predicted"/>
<comment type="caution">
    <text evidence="7">The sequence shown here is derived from an EMBL/GenBank/DDBJ whole genome shotgun (WGS) entry which is preliminary data.</text>
</comment>